<proteinExistence type="predicted"/>
<keyword evidence="2" id="KW-0547">Nucleotide-binding</keyword>
<feature type="non-terminal residue" evidence="6">
    <location>
        <position position="158"/>
    </location>
</feature>
<dbReference type="PROSITE" id="PS50011">
    <property type="entry name" value="PROTEIN_KINASE_DOM"/>
    <property type="match status" value="1"/>
</dbReference>
<protein>
    <recommendedName>
        <fullName evidence="5">Protein kinase domain-containing protein</fullName>
    </recommendedName>
</protein>
<evidence type="ECO:0000256" key="4">
    <source>
        <dbReference type="ARBA" id="ARBA00022840"/>
    </source>
</evidence>
<keyword evidence="4" id="KW-0067">ATP-binding</keyword>
<organism evidence="6 7">
    <name type="scientific">Leptotrombidium deliense</name>
    <dbReference type="NCBI Taxonomy" id="299467"/>
    <lineage>
        <taxon>Eukaryota</taxon>
        <taxon>Metazoa</taxon>
        <taxon>Ecdysozoa</taxon>
        <taxon>Arthropoda</taxon>
        <taxon>Chelicerata</taxon>
        <taxon>Arachnida</taxon>
        <taxon>Acari</taxon>
        <taxon>Acariformes</taxon>
        <taxon>Trombidiformes</taxon>
        <taxon>Prostigmata</taxon>
        <taxon>Anystina</taxon>
        <taxon>Parasitengona</taxon>
        <taxon>Trombiculoidea</taxon>
        <taxon>Trombiculidae</taxon>
        <taxon>Leptotrombidium</taxon>
    </lineage>
</organism>
<dbReference type="OrthoDB" id="676979at2759"/>
<name>A0A443SAX7_9ACAR</name>
<dbReference type="AlphaFoldDB" id="A0A443SAX7"/>
<dbReference type="SUPFAM" id="SSF56112">
    <property type="entry name" value="Protein kinase-like (PK-like)"/>
    <property type="match status" value="1"/>
</dbReference>
<evidence type="ECO:0000256" key="3">
    <source>
        <dbReference type="ARBA" id="ARBA00022777"/>
    </source>
</evidence>
<dbReference type="PANTHER" id="PTHR11042">
    <property type="entry name" value="EUKARYOTIC TRANSLATION INITIATION FACTOR 2-ALPHA KINASE EIF2-ALPHA KINASE -RELATED"/>
    <property type="match status" value="1"/>
</dbReference>
<keyword evidence="3" id="KW-0418">Kinase</keyword>
<dbReference type="GO" id="GO:0005524">
    <property type="term" value="F:ATP binding"/>
    <property type="evidence" value="ECO:0007669"/>
    <property type="project" value="UniProtKB-KW"/>
</dbReference>
<keyword evidence="7" id="KW-1185">Reference proteome</keyword>
<dbReference type="Proteomes" id="UP000288716">
    <property type="component" value="Unassembled WGS sequence"/>
</dbReference>
<dbReference type="GO" id="GO:0005737">
    <property type="term" value="C:cytoplasm"/>
    <property type="evidence" value="ECO:0007669"/>
    <property type="project" value="TreeGrafter"/>
</dbReference>
<gene>
    <name evidence="6" type="ORF">B4U80_13185</name>
</gene>
<evidence type="ECO:0000256" key="2">
    <source>
        <dbReference type="ARBA" id="ARBA00022741"/>
    </source>
</evidence>
<dbReference type="InterPro" id="IPR050339">
    <property type="entry name" value="CC_SR_Kinase"/>
</dbReference>
<accession>A0A443SAX7</accession>
<evidence type="ECO:0000313" key="6">
    <source>
        <dbReference type="EMBL" id="RWS24667.1"/>
    </source>
</evidence>
<evidence type="ECO:0000259" key="5">
    <source>
        <dbReference type="PROSITE" id="PS50011"/>
    </source>
</evidence>
<dbReference type="GO" id="GO:0005634">
    <property type="term" value="C:nucleus"/>
    <property type="evidence" value="ECO:0007669"/>
    <property type="project" value="TreeGrafter"/>
</dbReference>
<dbReference type="GO" id="GO:0004672">
    <property type="term" value="F:protein kinase activity"/>
    <property type="evidence" value="ECO:0007669"/>
    <property type="project" value="InterPro"/>
</dbReference>
<sequence>MNCDKAMFAGDPFEDNPFFKYKKGKRGDKKKGSYGVVYKAELDGKFFAVKKLRVGDVKMKYLKREIDALIKLKGCENIVTYHQIWFSNEENVHLTFSAQHYDLDEDEKRIIVKPNDYLSFTFTPIRIYIVMEYCERTLEDIIHCITDDKKYYFKQILN</sequence>
<reference evidence="6 7" key="1">
    <citation type="journal article" date="2018" name="Gigascience">
        <title>Genomes of trombidid mites reveal novel predicted allergens and laterally-transferred genes associated with secondary metabolism.</title>
        <authorList>
            <person name="Dong X."/>
            <person name="Chaisiri K."/>
            <person name="Xia D."/>
            <person name="Armstrong S.D."/>
            <person name="Fang Y."/>
            <person name="Donnelly M.J."/>
            <person name="Kadowaki T."/>
            <person name="McGarry J.W."/>
            <person name="Darby A.C."/>
            <person name="Makepeace B.L."/>
        </authorList>
    </citation>
    <scope>NUCLEOTIDE SEQUENCE [LARGE SCALE GENOMIC DNA]</scope>
    <source>
        <strain evidence="6">UoL-UT</strain>
    </source>
</reference>
<dbReference type="VEuPathDB" id="VectorBase:LDEU007373"/>
<dbReference type="InterPro" id="IPR000719">
    <property type="entry name" value="Prot_kinase_dom"/>
</dbReference>
<comment type="caution">
    <text evidence="6">The sequence shown here is derived from an EMBL/GenBank/DDBJ whole genome shotgun (WGS) entry which is preliminary data.</text>
</comment>
<keyword evidence="1" id="KW-0808">Transferase</keyword>
<evidence type="ECO:0000313" key="7">
    <source>
        <dbReference type="Proteomes" id="UP000288716"/>
    </source>
</evidence>
<evidence type="ECO:0000256" key="1">
    <source>
        <dbReference type="ARBA" id="ARBA00022679"/>
    </source>
</evidence>
<dbReference type="EMBL" id="NCKV01004572">
    <property type="protein sequence ID" value="RWS24667.1"/>
    <property type="molecule type" value="Genomic_DNA"/>
</dbReference>
<dbReference type="InterPro" id="IPR011009">
    <property type="entry name" value="Kinase-like_dom_sf"/>
</dbReference>
<feature type="domain" description="Protein kinase" evidence="5">
    <location>
        <begin position="23"/>
        <end position="158"/>
    </location>
</feature>
<dbReference type="Gene3D" id="3.30.200.20">
    <property type="entry name" value="Phosphorylase Kinase, domain 1"/>
    <property type="match status" value="1"/>
</dbReference>